<dbReference type="Gene3D" id="1.10.287.770">
    <property type="entry name" value="YojJ-like"/>
    <property type="match status" value="1"/>
</dbReference>
<dbReference type="Proteomes" id="UP000887013">
    <property type="component" value="Unassembled WGS sequence"/>
</dbReference>
<feature type="transmembrane region" description="Helical" evidence="13">
    <location>
        <begin position="77"/>
        <end position="108"/>
    </location>
</feature>
<sequence>TCEIGDEEYKIQDNCQRNCKVNCKKLIYRYKTVKRVVESYEDIPAEIYGNEIMIFLKSKNREVIVISHKPLYNGMDVFSYIGGLMGCWLGISVWAWTGIAETTFWIAFHYLKQFSKKLRDSHPARNQFLFRRNIHSSRVL</sequence>
<keyword evidence="6 13" id="KW-1133">Transmembrane helix</keyword>
<protein>
    <submittedName>
        <fullName evidence="14">Uncharacterized protein</fullName>
    </submittedName>
</protein>
<dbReference type="GO" id="GO:0016020">
    <property type="term" value="C:membrane"/>
    <property type="evidence" value="ECO:0007669"/>
    <property type="project" value="UniProtKB-SubCell"/>
</dbReference>
<dbReference type="AlphaFoldDB" id="A0A8X6TDU6"/>
<evidence type="ECO:0000313" key="15">
    <source>
        <dbReference type="Proteomes" id="UP000887013"/>
    </source>
</evidence>
<evidence type="ECO:0000256" key="11">
    <source>
        <dbReference type="ARBA" id="ARBA00023303"/>
    </source>
</evidence>
<dbReference type="InterPro" id="IPR001873">
    <property type="entry name" value="ENaC"/>
</dbReference>
<evidence type="ECO:0000256" key="9">
    <source>
        <dbReference type="ARBA" id="ARBA00023136"/>
    </source>
</evidence>
<evidence type="ECO:0000256" key="13">
    <source>
        <dbReference type="SAM" id="Phobius"/>
    </source>
</evidence>
<keyword evidence="7" id="KW-0915">Sodium</keyword>
<comment type="caution">
    <text evidence="14">The sequence shown here is derived from an EMBL/GenBank/DDBJ whole genome shotgun (WGS) entry which is preliminary data.</text>
</comment>
<keyword evidence="9 13" id="KW-0472">Membrane</keyword>
<evidence type="ECO:0000256" key="10">
    <source>
        <dbReference type="ARBA" id="ARBA00023201"/>
    </source>
</evidence>
<evidence type="ECO:0000256" key="1">
    <source>
        <dbReference type="ARBA" id="ARBA00004141"/>
    </source>
</evidence>
<keyword evidence="11 12" id="KW-0407">Ion channel</keyword>
<dbReference type="OrthoDB" id="6463460at2759"/>
<dbReference type="Pfam" id="PF00858">
    <property type="entry name" value="ASC"/>
    <property type="match status" value="1"/>
</dbReference>
<comment type="subcellular location">
    <subcellularLocation>
        <location evidence="1">Membrane</location>
        <topology evidence="1">Multi-pass membrane protein</topology>
    </subcellularLocation>
</comment>
<comment type="similarity">
    <text evidence="2 12">Belongs to the amiloride-sensitive sodium channel (TC 1.A.6) family.</text>
</comment>
<dbReference type="EMBL" id="BMAW01006089">
    <property type="protein sequence ID" value="GFS97280.1"/>
    <property type="molecule type" value="Genomic_DNA"/>
</dbReference>
<keyword evidence="8 12" id="KW-0406">Ion transport</keyword>
<accession>A0A8X6TDU6</accession>
<proteinExistence type="inferred from homology"/>
<evidence type="ECO:0000256" key="5">
    <source>
        <dbReference type="ARBA" id="ARBA00022692"/>
    </source>
</evidence>
<organism evidence="14 15">
    <name type="scientific">Nephila pilipes</name>
    <name type="common">Giant wood spider</name>
    <name type="synonym">Nephila maculata</name>
    <dbReference type="NCBI Taxonomy" id="299642"/>
    <lineage>
        <taxon>Eukaryota</taxon>
        <taxon>Metazoa</taxon>
        <taxon>Ecdysozoa</taxon>
        <taxon>Arthropoda</taxon>
        <taxon>Chelicerata</taxon>
        <taxon>Arachnida</taxon>
        <taxon>Araneae</taxon>
        <taxon>Araneomorphae</taxon>
        <taxon>Entelegynae</taxon>
        <taxon>Araneoidea</taxon>
        <taxon>Nephilidae</taxon>
        <taxon>Nephila</taxon>
    </lineage>
</organism>
<name>A0A8X6TDU6_NEPPI</name>
<evidence type="ECO:0000313" key="14">
    <source>
        <dbReference type="EMBL" id="GFS97280.1"/>
    </source>
</evidence>
<dbReference type="GO" id="GO:0005272">
    <property type="term" value="F:sodium channel activity"/>
    <property type="evidence" value="ECO:0007669"/>
    <property type="project" value="UniProtKB-KW"/>
</dbReference>
<evidence type="ECO:0000256" key="7">
    <source>
        <dbReference type="ARBA" id="ARBA00023053"/>
    </source>
</evidence>
<evidence type="ECO:0000256" key="6">
    <source>
        <dbReference type="ARBA" id="ARBA00022989"/>
    </source>
</evidence>
<feature type="non-terminal residue" evidence="14">
    <location>
        <position position="1"/>
    </location>
</feature>
<evidence type="ECO:0000256" key="12">
    <source>
        <dbReference type="RuleBase" id="RU000679"/>
    </source>
</evidence>
<keyword evidence="3 12" id="KW-0813">Transport</keyword>
<keyword evidence="5 12" id="KW-0812">Transmembrane</keyword>
<keyword evidence="15" id="KW-1185">Reference proteome</keyword>
<evidence type="ECO:0000256" key="3">
    <source>
        <dbReference type="ARBA" id="ARBA00022448"/>
    </source>
</evidence>
<gene>
    <name evidence="14" type="ORF">NPIL_313291</name>
</gene>
<evidence type="ECO:0000256" key="4">
    <source>
        <dbReference type="ARBA" id="ARBA00022461"/>
    </source>
</evidence>
<evidence type="ECO:0000256" key="8">
    <source>
        <dbReference type="ARBA" id="ARBA00023065"/>
    </source>
</evidence>
<keyword evidence="4 12" id="KW-0894">Sodium channel</keyword>
<reference evidence="14" key="1">
    <citation type="submission" date="2020-08" db="EMBL/GenBank/DDBJ databases">
        <title>Multicomponent nature underlies the extraordinary mechanical properties of spider dragline silk.</title>
        <authorList>
            <person name="Kono N."/>
            <person name="Nakamura H."/>
            <person name="Mori M."/>
            <person name="Yoshida Y."/>
            <person name="Ohtoshi R."/>
            <person name="Malay A.D."/>
            <person name="Moran D.A.P."/>
            <person name="Tomita M."/>
            <person name="Numata K."/>
            <person name="Arakawa K."/>
        </authorList>
    </citation>
    <scope>NUCLEOTIDE SEQUENCE</scope>
</reference>
<keyword evidence="10 12" id="KW-0739">Sodium transport</keyword>
<evidence type="ECO:0000256" key="2">
    <source>
        <dbReference type="ARBA" id="ARBA00007193"/>
    </source>
</evidence>